<dbReference type="Pfam" id="PF01839">
    <property type="entry name" value="FG-GAP"/>
    <property type="match status" value="1"/>
</dbReference>
<comment type="caution">
    <text evidence="5">The sequence shown here is derived from an EMBL/GenBank/DDBJ whole genome shotgun (WGS) entry which is preliminary data.</text>
</comment>
<gene>
    <name evidence="5" type="ORF">HNR73_003084</name>
</gene>
<dbReference type="AlphaFoldDB" id="A0A841FPP2"/>
<organism evidence="5 6">
    <name type="scientific">Phytomonospora endophytica</name>
    <dbReference type="NCBI Taxonomy" id="714109"/>
    <lineage>
        <taxon>Bacteria</taxon>
        <taxon>Bacillati</taxon>
        <taxon>Actinomycetota</taxon>
        <taxon>Actinomycetes</taxon>
        <taxon>Micromonosporales</taxon>
        <taxon>Micromonosporaceae</taxon>
        <taxon>Phytomonospora</taxon>
    </lineage>
</organism>
<dbReference type="RefSeq" id="WP_184788085.1">
    <property type="nucleotide sequence ID" value="NZ_BONT01000005.1"/>
</dbReference>
<feature type="signal peptide" evidence="4">
    <location>
        <begin position="1"/>
        <end position="30"/>
    </location>
</feature>
<dbReference type="SUPFAM" id="SSF69318">
    <property type="entry name" value="Integrin alpha N-terminal domain"/>
    <property type="match status" value="1"/>
</dbReference>
<dbReference type="SMART" id="SM00191">
    <property type="entry name" value="Int_alpha"/>
    <property type="match status" value="4"/>
</dbReference>
<dbReference type="PROSITE" id="PS51318">
    <property type="entry name" value="TAT"/>
    <property type="match status" value="1"/>
</dbReference>
<keyword evidence="6" id="KW-1185">Reference proteome</keyword>
<evidence type="ECO:0008006" key="7">
    <source>
        <dbReference type="Google" id="ProtNLM"/>
    </source>
</evidence>
<dbReference type="Gene3D" id="2.130.10.130">
    <property type="entry name" value="Integrin alpha, N-terminal"/>
    <property type="match status" value="2"/>
</dbReference>
<keyword evidence="2" id="KW-0677">Repeat</keyword>
<accession>A0A841FPP2</accession>
<evidence type="ECO:0000256" key="1">
    <source>
        <dbReference type="ARBA" id="ARBA00022729"/>
    </source>
</evidence>
<dbReference type="InterPro" id="IPR013517">
    <property type="entry name" value="FG-GAP"/>
</dbReference>
<protein>
    <recommendedName>
        <fullName evidence="7">FG-GAP repeat protein</fullName>
    </recommendedName>
</protein>
<proteinExistence type="predicted"/>
<dbReference type="InterPro" id="IPR013519">
    <property type="entry name" value="Int_alpha_beta-p"/>
</dbReference>
<evidence type="ECO:0000256" key="3">
    <source>
        <dbReference type="ARBA" id="ARBA00023180"/>
    </source>
</evidence>
<keyword evidence="3" id="KW-0325">Glycoprotein</keyword>
<reference evidence="5 6" key="1">
    <citation type="submission" date="2020-08" db="EMBL/GenBank/DDBJ databases">
        <title>Genomic Encyclopedia of Type Strains, Phase IV (KMG-IV): sequencing the most valuable type-strain genomes for metagenomic binning, comparative biology and taxonomic classification.</title>
        <authorList>
            <person name="Goeker M."/>
        </authorList>
    </citation>
    <scope>NUCLEOTIDE SEQUENCE [LARGE SCALE GENOMIC DNA]</scope>
    <source>
        <strain evidence="5 6">YIM 65646</strain>
    </source>
</reference>
<evidence type="ECO:0000313" key="5">
    <source>
        <dbReference type="EMBL" id="MBB6035227.1"/>
    </source>
</evidence>
<evidence type="ECO:0000313" key="6">
    <source>
        <dbReference type="Proteomes" id="UP000548476"/>
    </source>
</evidence>
<evidence type="ECO:0000256" key="2">
    <source>
        <dbReference type="ARBA" id="ARBA00022737"/>
    </source>
</evidence>
<dbReference type="InterPro" id="IPR028994">
    <property type="entry name" value="Integrin_alpha_N"/>
</dbReference>
<evidence type="ECO:0000256" key="4">
    <source>
        <dbReference type="SAM" id="SignalP"/>
    </source>
</evidence>
<dbReference type="InterPro" id="IPR006311">
    <property type="entry name" value="TAT_signal"/>
</dbReference>
<keyword evidence="1 4" id="KW-0732">Signal</keyword>
<dbReference type="EMBL" id="JACHGT010000006">
    <property type="protein sequence ID" value="MBB6035227.1"/>
    <property type="molecule type" value="Genomic_DNA"/>
</dbReference>
<dbReference type="PANTHER" id="PTHR36220:SF1">
    <property type="entry name" value="GAMMA TUBULIN COMPLEX COMPONENT C-TERMINAL DOMAIN-CONTAINING PROTEIN"/>
    <property type="match status" value="1"/>
</dbReference>
<feature type="chain" id="PRO_5032953606" description="FG-GAP repeat protein" evidence="4">
    <location>
        <begin position="31"/>
        <end position="484"/>
    </location>
</feature>
<dbReference type="PROSITE" id="PS51470">
    <property type="entry name" value="FG_GAP"/>
    <property type="match status" value="1"/>
</dbReference>
<sequence length="484" mass="48368">MPASRRTALLTAALLAAATAPLVTATPAHAASCVSAVDNDFDGDGVRDLAVGDPFTAGGGRVVVTHSRTGLATVIDQATAGVPGNGVNGDFFGFALASYDRDLDGCDDLVVGGPGETVGTKAKTGAVWVVPGSPTGLNPAASVMLTQDTAGFPGANENNDLFGYALAAGNFGSQRFLAIGVPGETVGASASNAGQVVYQRGSTTAALTQDTAGVPGIAELGDRFGETLAATPQHIVVGVPGENAGEGLVHVFAHRLTDGRPTPVKSTGQDTAGVPGVGEPGDRFGGQLSAVAFRPGGGGTGTLVAVSVTGEDVRENTVTDAGIVHALYFGTDGSFRQLAEYSQDAAGVEGDAGSDDQFGRTVALTNTGTAAEGTPATTVLTVGARGAENPDPRLGALQVFRLSGAPGDGDLWIAPGTHGLPANAIGGNTRIGSSRDHLYVEGHLPDGVGAAVHGLRWRDLLAGQSPPARTWPVPGTGVLIWAIS</sequence>
<dbReference type="Proteomes" id="UP000548476">
    <property type="component" value="Unassembled WGS sequence"/>
</dbReference>
<name>A0A841FPP2_9ACTN</name>
<dbReference type="PANTHER" id="PTHR36220">
    <property type="entry name" value="UNNAMED PRODUCT"/>
    <property type="match status" value="1"/>
</dbReference>